<feature type="domain" description="PLAT" evidence="3">
    <location>
        <begin position="816"/>
        <end position="942"/>
    </location>
</feature>
<feature type="region of interest" description="Disordered" evidence="2">
    <location>
        <begin position="1808"/>
        <end position="1843"/>
    </location>
</feature>
<feature type="domain" description="PLAT" evidence="3">
    <location>
        <begin position="163"/>
        <end position="291"/>
    </location>
</feature>
<sequence length="2503" mass="282534">MSSEGVKSLLVTPKYTSYQPVRTRDPYAPYATGKTRPSSAPVRRPTGPVDVRPAWHDSRAELNHAKRRNFTISLRHNPIESRVSKRAPYAARKYDSIDLADIKHYPRVENGNTVTAPPYSSLNDPHLVDYFARKFGFQPKPPTAGSVRSRTGSAIGPGGGKIIVYKVDVKTADRKNAGTDANVFIWIKGTKGKMPKKKLCKMTSVKKNAKIESGVPFKFTRGKTKSFKLKSQDLGDLTSLRIEHDGLEKRCGWFLEEVVITNLISGKSWLFPCNQWLSLFEADCQLSRELKAYDGKKYGKTEYEVVTITGNVKGAGTDANVYVTMYGQRGTSSKKHLRPEGADAFERGQTDICRFKSNNVGMIRKIRIEHDNTGFGPGWFLERVVITDLRNPKKAKFYFPCGQWLAKDEGDRLTYKDLLGSTDPMAVRKANKYIVRVYTGDRAKAGTDANVSITIFGEFGDCGEKKLRAKGNNFERGSEDKFILECPHLGELKKIRIGHDNAGLGPGWFLDKVIIDDSEQKRCYEFPCHRWFDKREDDGQIQRDILVGGKPGDAPAGFPYEFRVTTSDKRHAGTSARIYVIMYGGERGEENSGKVWLNDGKFERGRTDICNVECATMLSPLSRLTIGHDNSGPGSGWHLEKVEVYCPATGITQTFVCDKWLADDESDGCIERTMNESESMRKVKKAKNIWHVTVHTGDQTAAGTDSKVMLCLYGSKGKSDDIVLNNASDNFEKGNVDSFKIEVPDVGKPYKIRIGHDNAGAFAGWFLKQVTMENMSTKKKYIFNCNRWFAKDEDDGCVVREIPAEGETIKKPQPLVKYNVSVVTSDKFGAGTDANVFCVLYGDQGDTGERPLVKSEHINKFERGDINAFERGSTDTFEIEAVMLKKLRRVKIFHDGSWAGAGWHLDKVIVEEQNNPKSKIVFPCNRWLDRDEDDGLIVRELVPEGVSQLLSTTSYHVTVKTGEERNAGTDANVYLKMFGELGDSGQLPLKQSENTKNKFEKGRKDKFVLEACDIGKLEYIKIGHDGSGPGSGWFLDSVEIDIPSNGLNYMFAAHRWLAESEGDGEIEVELQITEMKEFSPRIPYEITVITGDKSGAGTDAQVFIRMYGLKGKTDEFILNNRTDNFERGMTDKFKIEAADVAMLTKIRIGHDNSGRSAGWYLERVIIERFPPKRKMKRKRSGTPRRRGEYDEEDYDDIPETNVVNFVCNRWFAKDEEDHQIVRELLPTDEEGRALKGHGLNYNEYIVHIFTGDVSGAGTDSNVFINLFGEMGDSGERELKESETNRNKFEKNSEDVFRIEAVELGNLKKLKIRHDDSMLGSAWFLDRVEIEDTQNKERYYFPCQRWLATKEDDGQISRDLVPVDRRIMESKMKGMGDKRKSSTGLRDSLALETKAIMTTYYIAVETANVRGAGTDADVYVVLYGESDDTGLIQLKTSKTNKNKFERGKVDKFEIEAVDIGEIKKLKIGHYNGGAGPGWMLEKVDIDAPSLGKKWTFPCHRWFDKKEDDGLIERELYPVETRTEEYEKHVPYEITVHTTDKSGAGTDADVYIVLFGKDTCTSQKSLCSNKKQRKECFERNKVDKFVVEMEDVGDTIEKIRIGHDDSGFGAAWHLHKVEVRRLLDKGKGSKIFTFPCGRWLARKEDDGSIVRELVPTHIVEEVTRKDGSVKTKQVKQATLEKRVYKVNVVTGDVKGAGTDANVFINVFGEYGDTGERKLVKSETHMDKFEKGQTDKFTLEAVDLGKIYKMTIRHDNSMLSPAWFLDKVEIIDDENDVVTFHCERWLAKNKDNGKIERTLYIKGYQGDTSSMSTLARSGSSRSLKSVRSAFGPDSPSARRKTAGAQEPEYFGPTIPYTVKITTGKDSDMGTEANVFIEIIGSKKPKTSGKIPLEIYNKSKFEPKSTETFSLEAPDMGEIKKIELGHDGITPKDGWFVEDLEIDMPTVGKHYHFPCKRWFSKDKDDGLISRTLFVADAESVQYKPKIPYEMTIYTGDVKSAGTDSKVTLTVFGANGKAPDLVVDKNGDRFERGKADMIKLELEDIAPLKKIRISIDGKGSRPDWYLEKILMRNMDTGDLTAFHCDQWLSKSMGDGKLTREISATVRGETLVKTTFYTVNVKTSNVRGAGTDSNVFLILFGENGDSGELALKESATNKNKFENNQLDVFKFEMLSLGDLLKCRVWHDNKGWGAAWHLEYIEVIDEKTHANYMFHCNRWLAKNEDDKQIMRELTCSGPATPGREDDKIAYNITIVTGDKNSAGTQHNVWVILEGDKRSSKEFLMENSAKNKIFRRGDTDDFKFNTRNVGEIDTILLGHRERYDLKAKGSGRDVEWYCYEIIVQNTISGDKYVFPCKSWIPLSDSKKGAKRLECTKKEKGRADVIRNLAPVKYEIVVTTGDEKGSGTNANVFITLYGEYGDSGKRPLTQRFRDLFERKQVDKFQIEALDLGELIKCRVEHDNSGFSPGWFLDKIEVTNQSTGMRTLFPAQKWLDKKKGDGEIFKELFPHQE</sequence>
<dbReference type="CDD" id="cd01756">
    <property type="entry name" value="PLAT_repeat"/>
    <property type="match status" value="15"/>
</dbReference>
<reference evidence="5" key="1">
    <citation type="submission" date="2025-08" db="UniProtKB">
        <authorList>
            <consortium name="RefSeq"/>
        </authorList>
    </citation>
    <scope>IDENTIFICATION</scope>
    <source>
        <tissue evidence="5">Testes</tissue>
    </source>
</reference>
<feature type="domain" description="PLAT" evidence="3">
    <location>
        <begin position="1982"/>
        <end position="2097"/>
    </location>
</feature>
<dbReference type="InterPro" id="IPR052970">
    <property type="entry name" value="Inner_ear_hair_cell_LOXHD"/>
</dbReference>
<evidence type="ECO:0000313" key="5">
    <source>
        <dbReference type="RefSeq" id="XP_006819602.1"/>
    </source>
</evidence>
<feature type="domain" description="PLAT" evidence="3">
    <location>
        <begin position="953"/>
        <end position="1071"/>
    </location>
</feature>
<feature type="domain" description="PLAT" evidence="3">
    <location>
        <begin position="1397"/>
        <end position="1515"/>
    </location>
</feature>
<dbReference type="CDD" id="cd00113">
    <property type="entry name" value="PLAT"/>
    <property type="match status" value="1"/>
</dbReference>
<feature type="domain" description="PLAT" evidence="3">
    <location>
        <begin position="1242"/>
        <end position="1360"/>
    </location>
</feature>
<feature type="domain" description="PLAT" evidence="3">
    <location>
        <begin position="2241"/>
        <end position="2366"/>
    </location>
</feature>
<dbReference type="InterPro" id="IPR036392">
    <property type="entry name" value="PLAT/LH2_dom_sf"/>
</dbReference>
<feature type="domain" description="PLAT" evidence="3">
    <location>
        <begin position="1680"/>
        <end position="1797"/>
    </location>
</feature>
<name>A0ABM0MHW1_SACKO</name>
<dbReference type="RefSeq" id="XP_006819602.1">
    <property type="nucleotide sequence ID" value="XM_006819539.1"/>
</dbReference>
<evidence type="ECO:0000256" key="1">
    <source>
        <dbReference type="PROSITE-ProRule" id="PRU00152"/>
    </source>
</evidence>
<feature type="domain" description="PLAT" evidence="3">
    <location>
        <begin position="431"/>
        <end position="546"/>
    </location>
</feature>
<dbReference type="Gene3D" id="2.40.180.10">
    <property type="entry name" value="Catalase core domain"/>
    <property type="match status" value="15"/>
</dbReference>
<feature type="domain" description="PLAT" evidence="3">
    <location>
        <begin position="688"/>
        <end position="803"/>
    </location>
</feature>
<feature type="domain" description="PLAT" evidence="3">
    <location>
        <begin position="1851"/>
        <end position="1969"/>
    </location>
</feature>
<protein>
    <submittedName>
        <fullName evidence="5">Lipoxygenase homology domain-containing protein 1-like</fullName>
    </submittedName>
</protein>
<feature type="region of interest" description="Disordered" evidence="2">
    <location>
        <begin position="1173"/>
        <end position="1192"/>
    </location>
</feature>
<gene>
    <name evidence="5" type="primary">LOC100378579</name>
</gene>
<feature type="domain" description="PLAT" evidence="3">
    <location>
        <begin position="1528"/>
        <end position="1652"/>
    </location>
</feature>
<comment type="caution">
    <text evidence="1">Lacks conserved residue(s) required for the propagation of feature annotation.</text>
</comment>
<feature type="compositionally biased region" description="Basic residues" evidence="2">
    <location>
        <begin position="1173"/>
        <end position="1184"/>
    </location>
</feature>
<feature type="domain" description="PLAT" evidence="3">
    <location>
        <begin position="2109"/>
        <end position="2227"/>
    </location>
</feature>
<organism evidence="4 5">
    <name type="scientific">Saccoglossus kowalevskii</name>
    <name type="common">Acorn worm</name>
    <dbReference type="NCBI Taxonomy" id="10224"/>
    <lineage>
        <taxon>Eukaryota</taxon>
        <taxon>Metazoa</taxon>
        <taxon>Hemichordata</taxon>
        <taxon>Enteropneusta</taxon>
        <taxon>Harrimaniidae</taxon>
        <taxon>Saccoglossus</taxon>
    </lineage>
</organism>
<dbReference type="PANTHER" id="PTHR45901:SF3">
    <property type="entry name" value="LIPOXYGENASE HOMOLOGY DOMAIN-CONTAINING PROTEIN 1"/>
    <property type="match status" value="1"/>
</dbReference>
<evidence type="ECO:0000313" key="4">
    <source>
        <dbReference type="Proteomes" id="UP000694865"/>
    </source>
</evidence>
<dbReference type="Gene3D" id="2.60.60.20">
    <property type="entry name" value="PLAT/LH2 domain"/>
    <property type="match status" value="2"/>
</dbReference>
<feature type="region of interest" description="Disordered" evidence="2">
    <location>
        <begin position="20"/>
        <end position="53"/>
    </location>
</feature>
<dbReference type="InterPro" id="IPR001024">
    <property type="entry name" value="PLAT/LH2_dom"/>
</dbReference>
<dbReference type="SMART" id="SM00308">
    <property type="entry name" value="LH2"/>
    <property type="match status" value="17"/>
</dbReference>
<dbReference type="Proteomes" id="UP000694865">
    <property type="component" value="Unplaced"/>
</dbReference>
<feature type="compositionally biased region" description="Low complexity" evidence="2">
    <location>
        <begin position="1813"/>
        <end position="1825"/>
    </location>
</feature>
<dbReference type="GeneID" id="100378579"/>
<accession>A0ABM0MHW1</accession>
<proteinExistence type="predicted"/>
<dbReference type="SUPFAM" id="SSF49723">
    <property type="entry name" value="Lipase/lipooxygenase domain (PLAT/LH2 domain)"/>
    <property type="match status" value="17"/>
</dbReference>
<dbReference type="Pfam" id="PF01477">
    <property type="entry name" value="PLAT"/>
    <property type="match status" value="17"/>
</dbReference>
<evidence type="ECO:0000259" key="3">
    <source>
        <dbReference type="PROSITE" id="PS50095"/>
    </source>
</evidence>
<dbReference type="PROSITE" id="PS50095">
    <property type="entry name" value="PLAT"/>
    <property type="match status" value="17"/>
</dbReference>
<feature type="domain" description="PLAT" evidence="3">
    <location>
        <begin position="1082"/>
        <end position="1225"/>
    </location>
</feature>
<dbReference type="PANTHER" id="PTHR45901">
    <property type="entry name" value="PROTEIN CBG12474"/>
    <property type="match status" value="1"/>
</dbReference>
<evidence type="ECO:0000256" key="2">
    <source>
        <dbReference type="SAM" id="MobiDB-lite"/>
    </source>
</evidence>
<feature type="domain" description="PLAT" evidence="3">
    <location>
        <begin position="558"/>
        <end position="675"/>
    </location>
</feature>
<keyword evidence="4" id="KW-1185">Reference proteome</keyword>
<feature type="domain" description="PLAT" evidence="3">
    <location>
        <begin position="2383"/>
        <end position="2499"/>
    </location>
</feature>
<feature type="domain" description="PLAT" evidence="3">
    <location>
        <begin position="301"/>
        <end position="419"/>
    </location>
</feature>